<feature type="domain" description="TonB-dependent receptor-like beta-barrel" evidence="12">
    <location>
        <begin position="310"/>
        <end position="749"/>
    </location>
</feature>
<evidence type="ECO:0000313" key="15">
    <source>
        <dbReference type="Proteomes" id="UP000199036"/>
    </source>
</evidence>
<organism evidence="14 15">
    <name type="scientific">Paenimyroides ummariense</name>
    <dbReference type="NCBI Taxonomy" id="913024"/>
    <lineage>
        <taxon>Bacteria</taxon>
        <taxon>Pseudomonadati</taxon>
        <taxon>Bacteroidota</taxon>
        <taxon>Flavobacteriia</taxon>
        <taxon>Flavobacteriales</taxon>
        <taxon>Flavobacteriaceae</taxon>
        <taxon>Paenimyroides</taxon>
    </lineage>
</organism>
<dbReference type="STRING" id="913024.SAMN05421741_11926"/>
<dbReference type="Pfam" id="PF00593">
    <property type="entry name" value="TonB_dep_Rec_b-barrel"/>
    <property type="match status" value="1"/>
</dbReference>
<protein>
    <submittedName>
        <fullName evidence="14">Iron complex outermembrane recepter protein</fullName>
    </submittedName>
</protein>
<evidence type="ECO:0000256" key="6">
    <source>
        <dbReference type="ARBA" id="ARBA00023077"/>
    </source>
</evidence>
<dbReference type="InterPro" id="IPR000531">
    <property type="entry name" value="Beta-barrel_TonB"/>
</dbReference>
<name>A0A1I5E7Y7_9FLAO</name>
<sequence length="781" mass="88271">MRLLLTIVLCMLGYGVFAQYQISGVVKNVDGESIPNSHVDLSSSCVDTDASGTFIFTDLKNGSYTLKVSADGYGVYQEKIHLNQSKQITVVLNEEETLETLIIHTAQQKAYNQQKVTQKYLQDNYSNSLAKTLSNVVGLDAVTVGSQTAKPMMRGLGFTRLAVTENGIKQEGQQWGADHGLEIDALTTESVNVVKGVGTITHGSDAIAGVIEVNNETIPTDGFKGQYITTAQSVNKSWANALNMSYKKGDHFYKFKTAYTTFADFKVPVDEITYLSTKIPLTNGNMTNTAGNELSVYGQWGYVKDDFQSILSISQFQNKSGFFAGAHGIPSVNDAKPDGNERNIGMPYQQVNHTKITYHAKWLNTHDVWDFKFGFQRNHRQEYSLFHSHYSNQVPPEINPNLELDFKLNTLNAELLYKKDWLLDHTTILGVQSQYQTNDIAGYSYLMPEYNRWNLGVFGKHTWNFATDWNLELGARYDVANVKVAGFFDEVLFDYLSQRGTPEDQARQNAQRAESLSKDFSRGNVAFGVSHQITADWESTFTVASNFRFPTAMELSSNGIHHGAFRHEQGNQNLDVEKGWAFDLSQHFHKNNFKINASAYLYYFTNYIFLKPTGTFSILPHGGQVYKYDQSRAMLTGLEVDAQYQWNKFGFQTQAAYLYNKQISDSGVDYPLPFSTPINGQFNVQYYLNDGSLLQQNQFQVGLKTALQQNRIAQNEEVTPGYTIANAQFSSVLNFKGFKPQIRLQVNNVFNTVYYHHNSFYRALDIPEFGRNIQIFITIPF</sequence>
<evidence type="ECO:0000256" key="4">
    <source>
        <dbReference type="ARBA" id="ARBA00022692"/>
    </source>
</evidence>
<keyword evidence="3 10" id="KW-1134">Transmembrane beta strand</keyword>
<dbReference type="SUPFAM" id="SSF56935">
    <property type="entry name" value="Porins"/>
    <property type="match status" value="1"/>
</dbReference>
<dbReference type="SUPFAM" id="SSF49464">
    <property type="entry name" value="Carboxypeptidase regulatory domain-like"/>
    <property type="match status" value="1"/>
</dbReference>
<dbReference type="EMBL" id="FOVI01000019">
    <property type="protein sequence ID" value="SFO07574.1"/>
    <property type="molecule type" value="Genomic_DNA"/>
</dbReference>
<keyword evidence="5" id="KW-0732">Signal</keyword>
<dbReference type="AlphaFoldDB" id="A0A1I5E7Y7"/>
<dbReference type="PROSITE" id="PS52016">
    <property type="entry name" value="TONB_DEPENDENT_REC_3"/>
    <property type="match status" value="1"/>
</dbReference>
<dbReference type="InterPro" id="IPR036942">
    <property type="entry name" value="Beta-barrel_TonB_sf"/>
</dbReference>
<dbReference type="Gene3D" id="2.60.40.1120">
    <property type="entry name" value="Carboxypeptidase-like, regulatory domain"/>
    <property type="match status" value="1"/>
</dbReference>
<dbReference type="GO" id="GO:0009279">
    <property type="term" value="C:cell outer membrane"/>
    <property type="evidence" value="ECO:0007669"/>
    <property type="project" value="UniProtKB-SubCell"/>
</dbReference>
<keyword evidence="6 11" id="KW-0798">TonB box</keyword>
<comment type="similarity">
    <text evidence="10 11">Belongs to the TonB-dependent receptor family.</text>
</comment>
<reference evidence="15" key="1">
    <citation type="submission" date="2016-10" db="EMBL/GenBank/DDBJ databases">
        <authorList>
            <person name="Varghese N."/>
            <person name="Submissions S."/>
        </authorList>
    </citation>
    <scope>NUCLEOTIDE SEQUENCE [LARGE SCALE GENOMIC DNA]</scope>
    <source>
        <strain evidence="15">DS-12</strain>
    </source>
</reference>
<evidence type="ECO:0000259" key="13">
    <source>
        <dbReference type="Pfam" id="PF07715"/>
    </source>
</evidence>
<evidence type="ECO:0000256" key="5">
    <source>
        <dbReference type="ARBA" id="ARBA00022729"/>
    </source>
</evidence>
<dbReference type="InterPro" id="IPR012910">
    <property type="entry name" value="Plug_dom"/>
</dbReference>
<dbReference type="Pfam" id="PF07715">
    <property type="entry name" value="Plug"/>
    <property type="match status" value="1"/>
</dbReference>
<evidence type="ECO:0000256" key="9">
    <source>
        <dbReference type="ARBA" id="ARBA00023237"/>
    </source>
</evidence>
<keyword evidence="9 10" id="KW-0998">Cell outer membrane</keyword>
<keyword evidence="15" id="KW-1185">Reference proteome</keyword>
<dbReference type="InterPro" id="IPR037066">
    <property type="entry name" value="Plug_dom_sf"/>
</dbReference>
<evidence type="ECO:0000256" key="7">
    <source>
        <dbReference type="ARBA" id="ARBA00023136"/>
    </source>
</evidence>
<evidence type="ECO:0000256" key="10">
    <source>
        <dbReference type="PROSITE-ProRule" id="PRU01360"/>
    </source>
</evidence>
<evidence type="ECO:0000313" key="14">
    <source>
        <dbReference type="EMBL" id="SFO07574.1"/>
    </source>
</evidence>
<dbReference type="InterPro" id="IPR039426">
    <property type="entry name" value="TonB-dep_rcpt-like"/>
</dbReference>
<comment type="subcellular location">
    <subcellularLocation>
        <location evidence="1 10">Cell outer membrane</location>
        <topology evidence="1 10">Multi-pass membrane protein</topology>
    </subcellularLocation>
</comment>
<dbReference type="RefSeq" id="WP_091524863.1">
    <property type="nucleotide sequence ID" value="NZ_FOVI01000019.1"/>
</dbReference>
<dbReference type="PANTHER" id="PTHR30069:SF29">
    <property type="entry name" value="HEMOGLOBIN AND HEMOGLOBIN-HAPTOGLOBIN-BINDING PROTEIN 1-RELATED"/>
    <property type="match status" value="1"/>
</dbReference>
<evidence type="ECO:0000259" key="12">
    <source>
        <dbReference type="Pfam" id="PF00593"/>
    </source>
</evidence>
<evidence type="ECO:0000256" key="1">
    <source>
        <dbReference type="ARBA" id="ARBA00004571"/>
    </source>
</evidence>
<dbReference type="Gene3D" id="2.170.130.10">
    <property type="entry name" value="TonB-dependent receptor, plug domain"/>
    <property type="match status" value="1"/>
</dbReference>
<keyword evidence="2 10" id="KW-0813">Transport</keyword>
<dbReference type="GO" id="GO:0044718">
    <property type="term" value="P:siderophore transmembrane transport"/>
    <property type="evidence" value="ECO:0007669"/>
    <property type="project" value="TreeGrafter"/>
</dbReference>
<evidence type="ECO:0000256" key="8">
    <source>
        <dbReference type="ARBA" id="ARBA00023170"/>
    </source>
</evidence>
<dbReference type="Proteomes" id="UP000199036">
    <property type="component" value="Unassembled WGS sequence"/>
</dbReference>
<dbReference type="OrthoDB" id="9795928at2"/>
<evidence type="ECO:0000256" key="2">
    <source>
        <dbReference type="ARBA" id="ARBA00022448"/>
    </source>
</evidence>
<dbReference type="InterPro" id="IPR008969">
    <property type="entry name" value="CarboxyPept-like_regulatory"/>
</dbReference>
<keyword evidence="8" id="KW-0675">Receptor</keyword>
<keyword evidence="4 10" id="KW-0812">Transmembrane</keyword>
<keyword evidence="7 10" id="KW-0472">Membrane</keyword>
<dbReference type="GO" id="GO:0015344">
    <property type="term" value="F:siderophore uptake transmembrane transporter activity"/>
    <property type="evidence" value="ECO:0007669"/>
    <property type="project" value="TreeGrafter"/>
</dbReference>
<evidence type="ECO:0000256" key="3">
    <source>
        <dbReference type="ARBA" id="ARBA00022452"/>
    </source>
</evidence>
<feature type="domain" description="TonB-dependent receptor plug" evidence="13">
    <location>
        <begin position="110"/>
        <end position="210"/>
    </location>
</feature>
<evidence type="ECO:0000256" key="11">
    <source>
        <dbReference type="RuleBase" id="RU003357"/>
    </source>
</evidence>
<dbReference type="Pfam" id="PF13620">
    <property type="entry name" value="CarboxypepD_reg"/>
    <property type="match status" value="1"/>
</dbReference>
<proteinExistence type="inferred from homology"/>
<dbReference type="Gene3D" id="2.40.170.20">
    <property type="entry name" value="TonB-dependent receptor, beta-barrel domain"/>
    <property type="match status" value="1"/>
</dbReference>
<dbReference type="PANTHER" id="PTHR30069">
    <property type="entry name" value="TONB-DEPENDENT OUTER MEMBRANE RECEPTOR"/>
    <property type="match status" value="1"/>
</dbReference>
<gene>
    <name evidence="14" type="ORF">SAMN05421741_11926</name>
</gene>
<accession>A0A1I5E7Y7</accession>